<evidence type="ECO:0000256" key="3">
    <source>
        <dbReference type="ARBA" id="ARBA00023155"/>
    </source>
</evidence>
<dbReference type="InterPro" id="IPR001356">
    <property type="entry name" value="HD"/>
</dbReference>
<organism evidence="9 10">
    <name type="scientific">Callipepla squamata</name>
    <name type="common">Scaled quail</name>
    <dbReference type="NCBI Taxonomy" id="9009"/>
    <lineage>
        <taxon>Eukaryota</taxon>
        <taxon>Metazoa</taxon>
        <taxon>Chordata</taxon>
        <taxon>Craniata</taxon>
        <taxon>Vertebrata</taxon>
        <taxon>Euteleostomi</taxon>
        <taxon>Archelosauria</taxon>
        <taxon>Archosauria</taxon>
        <taxon>Dinosauria</taxon>
        <taxon>Saurischia</taxon>
        <taxon>Theropoda</taxon>
        <taxon>Coelurosauria</taxon>
        <taxon>Aves</taxon>
        <taxon>Neognathae</taxon>
        <taxon>Galloanserae</taxon>
        <taxon>Galliformes</taxon>
        <taxon>Odontophoridae</taxon>
        <taxon>Callipepla</taxon>
    </lineage>
</organism>
<dbReference type="CDD" id="cd00086">
    <property type="entry name" value="homeodomain"/>
    <property type="match status" value="1"/>
</dbReference>
<dbReference type="EMBL" id="MCFN01001363">
    <property type="protein sequence ID" value="OXB53196.1"/>
    <property type="molecule type" value="Genomic_DNA"/>
</dbReference>
<evidence type="ECO:0000256" key="2">
    <source>
        <dbReference type="ARBA" id="ARBA00023125"/>
    </source>
</evidence>
<comment type="caution">
    <text evidence="9">The sequence shown here is derived from an EMBL/GenBank/DDBJ whole genome shotgun (WGS) entry which is preliminary data.</text>
</comment>
<dbReference type="InterPro" id="IPR009057">
    <property type="entry name" value="Homeodomain-like_sf"/>
</dbReference>
<feature type="DNA-binding region" description="Homeobox" evidence="5">
    <location>
        <begin position="232"/>
        <end position="291"/>
    </location>
</feature>
<evidence type="ECO:0000256" key="6">
    <source>
        <dbReference type="RuleBase" id="RU000682"/>
    </source>
</evidence>
<dbReference type="GO" id="GO:0000978">
    <property type="term" value="F:RNA polymerase II cis-regulatory region sequence-specific DNA binding"/>
    <property type="evidence" value="ECO:0007669"/>
    <property type="project" value="TreeGrafter"/>
</dbReference>
<evidence type="ECO:0000256" key="5">
    <source>
        <dbReference type="PROSITE-ProRule" id="PRU00108"/>
    </source>
</evidence>
<dbReference type="PANTHER" id="PTHR47060">
    <property type="entry name" value="HOMEOBOX PROTEIN NOBOX"/>
    <property type="match status" value="1"/>
</dbReference>
<keyword evidence="4 5" id="KW-0539">Nucleus</keyword>
<reference evidence="9 10" key="1">
    <citation type="submission" date="2016-07" db="EMBL/GenBank/DDBJ databases">
        <title>Disparate Historic Effective Population Sizes Predicted by Modern Levels of Genome Diversity for the Scaled Quail (Callipepla squamata) and the Northern Bobwhite (Colinus virginianus): Inferences from First and Second Generation Draft Genome Assemblies for Sympatric New World Quail.</title>
        <authorList>
            <person name="Oldeschulte D.L."/>
            <person name="Halley Y.A."/>
            <person name="Bhattarai E.K."/>
            <person name="Brashear W.A."/>
            <person name="Hill J."/>
            <person name="Metz R.P."/>
            <person name="Johnson C.D."/>
            <person name="Rollins D."/>
            <person name="Peterson M.J."/>
            <person name="Bickhart D.M."/>
            <person name="Decker J.E."/>
            <person name="Seabury C.M."/>
        </authorList>
    </citation>
    <scope>NUCLEOTIDE SEQUENCE [LARGE SCALE GENOMIC DNA]</scope>
    <source>
        <strain evidence="9 10">Texas</strain>
        <tissue evidence="9">Leg muscle</tissue>
    </source>
</reference>
<keyword evidence="10" id="KW-1185">Reference proteome</keyword>
<dbReference type="FunFam" id="1.10.10.60:FF:000679">
    <property type="entry name" value="Homeobox protein aristaless"/>
    <property type="match status" value="1"/>
</dbReference>
<keyword evidence="3 5" id="KW-0371">Homeobox</keyword>
<dbReference type="AlphaFoldDB" id="A0A226MD32"/>
<dbReference type="PROSITE" id="PS50071">
    <property type="entry name" value="HOMEOBOX_2"/>
    <property type="match status" value="1"/>
</dbReference>
<evidence type="ECO:0000313" key="10">
    <source>
        <dbReference type="Proteomes" id="UP000198323"/>
    </source>
</evidence>
<dbReference type="PANTHER" id="PTHR47060:SF1">
    <property type="entry name" value="HOMEOBOX PROTEIN NOBOX"/>
    <property type="match status" value="1"/>
</dbReference>
<evidence type="ECO:0000256" key="7">
    <source>
        <dbReference type="SAM" id="MobiDB-lite"/>
    </source>
</evidence>
<comment type="subcellular location">
    <subcellularLocation>
        <location evidence="1 5 6">Nucleus</location>
    </subcellularLocation>
</comment>
<dbReference type="Proteomes" id="UP000198323">
    <property type="component" value="Unassembled WGS sequence"/>
</dbReference>
<dbReference type="Pfam" id="PF00046">
    <property type="entry name" value="Homeodomain"/>
    <property type="match status" value="1"/>
</dbReference>
<dbReference type="OrthoDB" id="1867783at2759"/>
<feature type="compositionally biased region" description="Basic and acidic residues" evidence="7">
    <location>
        <begin position="210"/>
        <end position="226"/>
    </location>
</feature>
<evidence type="ECO:0000256" key="1">
    <source>
        <dbReference type="ARBA" id="ARBA00004123"/>
    </source>
</evidence>
<dbReference type="InterPro" id="IPR042988">
    <property type="entry name" value="NOBOX"/>
</dbReference>
<evidence type="ECO:0000256" key="4">
    <source>
        <dbReference type="ARBA" id="ARBA00023242"/>
    </source>
</evidence>
<feature type="domain" description="Homeobox" evidence="8">
    <location>
        <begin position="230"/>
        <end position="290"/>
    </location>
</feature>
<name>A0A226MD32_CALSU</name>
<dbReference type="GO" id="GO:0000981">
    <property type="term" value="F:DNA-binding transcription factor activity, RNA polymerase II-specific"/>
    <property type="evidence" value="ECO:0007669"/>
    <property type="project" value="TreeGrafter"/>
</dbReference>
<dbReference type="STRING" id="9009.A0A226MD32"/>
<evidence type="ECO:0000259" key="8">
    <source>
        <dbReference type="PROSITE" id="PS50071"/>
    </source>
</evidence>
<sequence length="317" mass="35005">MEEGRLQKGPECKDRYSSLNTEHFVVDADPLSGHRTGSSALFTFQLATVKEGGNTVGTGDKTNLMKKEYDSFCMLQATGSASQDSTALPLNIASVCGQLSDFLSNMNSVPPLPMVKFVQASTDNSGSLKQHEGCYSDVTEKEAKKKKNNGINRMCAEKASSAVSGDLCRLALLEDVYGPATCRTVLCRSAGIVAQQSYMVSSFMEMESGSSHDENNQKKDLHEHPEILPPVKKKTRTFYSAEQLEELEKMFQEDHYPDNEKRREMAAVVGVTPQRIMVWFQNRRAKWRKTEKLNAKVSKKYSTSAALSVHTGSGCCG</sequence>
<gene>
    <name evidence="9" type="ORF">ASZ78_015187</name>
</gene>
<feature type="region of interest" description="Disordered" evidence="7">
    <location>
        <begin position="206"/>
        <end position="226"/>
    </location>
</feature>
<evidence type="ECO:0000313" key="9">
    <source>
        <dbReference type="EMBL" id="OXB53196.1"/>
    </source>
</evidence>
<proteinExistence type="predicted"/>
<dbReference type="SMART" id="SM00389">
    <property type="entry name" value="HOX"/>
    <property type="match status" value="1"/>
</dbReference>
<dbReference type="Gene3D" id="1.10.10.60">
    <property type="entry name" value="Homeodomain-like"/>
    <property type="match status" value="1"/>
</dbReference>
<dbReference type="GO" id="GO:0005634">
    <property type="term" value="C:nucleus"/>
    <property type="evidence" value="ECO:0007669"/>
    <property type="project" value="UniProtKB-SubCell"/>
</dbReference>
<keyword evidence="2 5" id="KW-0238">DNA-binding</keyword>
<accession>A0A226MD32</accession>
<dbReference type="SUPFAM" id="SSF46689">
    <property type="entry name" value="Homeodomain-like"/>
    <property type="match status" value="1"/>
</dbReference>
<protein>
    <recommendedName>
        <fullName evidence="8">Homeobox domain-containing protein</fullName>
    </recommendedName>
</protein>